<dbReference type="GO" id="GO:0016829">
    <property type="term" value="F:lyase activity"/>
    <property type="evidence" value="ECO:0007669"/>
    <property type="project" value="UniProtKB-KW"/>
</dbReference>
<dbReference type="EMBL" id="ABOX02000013">
    <property type="protein sequence ID" value="EEF60946.1"/>
    <property type="molecule type" value="Genomic_DNA"/>
</dbReference>
<dbReference type="Proteomes" id="UP000003688">
    <property type="component" value="Unassembled WGS sequence"/>
</dbReference>
<protein>
    <submittedName>
        <fullName evidence="1">PBS lyase HEAT domain protein repeat-containing protein</fullName>
    </submittedName>
</protein>
<dbReference type="SMART" id="SM00567">
    <property type="entry name" value="EZ_HEAT"/>
    <property type="match status" value="2"/>
</dbReference>
<keyword evidence="1" id="KW-0456">Lyase</keyword>
<dbReference type="Gene3D" id="1.25.10.10">
    <property type="entry name" value="Leucine-rich Repeat Variant"/>
    <property type="match status" value="1"/>
</dbReference>
<sequence precursor="true">MKHPRRILLILLSFLLLGGLAWQVLRPREPVYQGKTLTQWLRQGIGSTNAEDEKLIVKAVTIIGTNALPVLLQKIQATDSPLKLKFISLIERQSLIQLDLPTAYESRCEAFGGFFILGPLANPAVPKLAELLPYDDDSGFVAFSLAGIGLDGALPLVQALTNSNPGVKHNALEAFGLMRSLYSGTNYAPDRLAAIPEVGKIAVRPLLECLESKDRLARGEAARALGSLGCEPDQVVPALIHQLKGTNYSSRPALEALGMFGPKAKAAVPALLEALNGPTFGDRSELTNTLKKIDPAAAARAGVK</sequence>
<dbReference type="InterPro" id="IPR004155">
    <property type="entry name" value="PBS_lyase_HEAT"/>
</dbReference>
<dbReference type="STRING" id="320771.Cflav_PD4115"/>
<dbReference type="Pfam" id="PF13646">
    <property type="entry name" value="HEAT_2"/>
    <property type="match status" value="1"/>
</dbReference>
<name>B9XH25_PEDPL</name>
<dbReference type="OrthoDB" id="444772at2"/>
<evidence type="ECO:0000313" key="1">
    <source>
        <dbReference type="EMBL" id="EEF60946.1"/>
    </source>
</evidence>
<dbReference type="SUPFAM" id="SSF48371">
    <property type="entry name" value="ARM repeat"/>
    <property type="match status" value="1"/>
</dbReference>
<comment type="caution">
    <text evidence="1">The sequence shown here is derived from an EMBL/GenBank/DDBJ whole genome shotgun (WGS) entry which is preliminary data.</text>
</comment>
<organism evidence="1 2">
    <name type="scientific">Pedosphaera parvula (strain Ellin514)</name>
    <dbReference type="NCBI Taxonomy" id="320771"/>
    <lineage>
        <taxon>Bacteria</taxon>
        <taxon>Pseudomonadati</taxon>
        <taxon>Verrucomicrobiota</taxon>
        <taxon>Pedosphaerae</taxon>
        <taxon>Pedosphaerales</taxon>
        <taxon>Pedosphaeraceae</taxon>
        <taxon>Pedosphaera</taxon>
    </lineage>
</organism>
<reference evidence="1 2" key="1">
    <citation type="journal article" date="2011" name="J. Bacteriol.">
        <title>Genome sequence of 'Pedosphaera parvula' Ellin514, an aerobic Verrucomicrobial isolate from pasture soil.</title>
        <authorList>
            <person name="Kant R."/>
            <person name="van Passel M.W."/>
            <person name="Sangwan P."/>
            <person name="Palva A."/>
            <person name="Lucas S."/>
            <person name="Copeland A."/>
            <person name="Lapidus A."/>
            <person name="Glavina Del Rio T."/>
            <person name="Dalin E."/>
            <person name="Tice H."/>
            <person name="Bruce D."/>
            <person name="Goodwin L."/>
            <person name="Pitluck S."/>
            <person name="Chertkov O."/>
            <person name="Larimer F.W."/>
            <person name="Land M.L."/>
            <person name="Hauser L."/>
            <person name="Brettin T.S."/>
            <person name="Detter J.C."/>
            <person name="Han S."/>
            <person name="de Vos W.M."/>
            <person name="Janssen P.H."/>
            <person name="Smidt H."/>
        </authorList>
    </citation>
    <scope>NUCLEOTIDE SEQUENCE [LARGE SCALE GENOMIC DNA]</scope>
    <source>
        <strain evidence="1 2">Ellin514</strain>
    </source>
</reference>
<accession>B9XH25</accession>
<dbReference type="InterPro" id="IPR011989">
    <property type="entry name" value="ARM-like"/>
</dbReference>
<dbReference type="InterPro" id="IPR016024">
    <property type="entry name" value="ARM-type_fold"/>
</dbReference>
<dbReference type="RefSeq" id="WP_007415121.1">
    <property type="nucleotide sequence ID" value="NZ_ABOX02000013.1"/>
</dbReference>
<gene>
    <name evidence="1" type="ORF">Cflav_PD4115</name>
</gene>
<proteinExistence type="predicted"/>
<evidence type="ECO:0000313" key="2">
    <source>
        <dbReference type="Proteomes" id="UP000003688"/>
    </source>
</evidence>
<keyword evidence="2" id="KW-1185">Reference proteome</keyword>
<dbReference type="AlphaFoldDB" id="B9XH25"/>